<gene>
    <name evidence="4" type="ORF">Hypma_011949</name>
</gene>
<dbReference type="GO" id="GO:0003779">
    <property type="term" value="F:actin binding"/>
    <property type="evidence" value="ECO:0007669"/>
    <property type="project" value="InterPro"/>
</dbReference>
<feature type="region of interest" description="Disordered" evidence="2">
    <location>
        <begin position="242"/>
        <end position="269"/>
    </location>
</feature>
<dbReference type="Gene3D" id="2.30.29.30">
    <property type="entry name" value="Pleckstrin-homology domain (PH domain)/Phosphotyrosine-binding domain (PTB)"/>
    <property type="match status" value="1"/>
</dbReference>
<feature type="region of interest" description="Disordered" evidence="2">
    <location>
        <begin position="131"/>
        <end position="193"/>
    </location>
</feature>
<evidence type="ECO:0000259" key="3">
    <source>
        <dbReference type="PROSITE" id="PS51263"/>
    </source>
</evidence>
<dbReference type="SUPFAM" id="SSF55753">
    <property type="entry name" value="Actin depolymerizing proteins"/>
    <property type="match status" value="1"/>
</dbReference>
<evidence type="ECO:0000313" key="4">
    <source>
        <dbReference type="EMBL" id="RDB20919.1"/>
    </source>
</evidence>
<keyword evidence="5" id="KW-1185">Reference proteome</keyword>
<accession>A0A369JFJ4</accession>
<name>A0A369JFJ4_HYPMA</name>
<dbReference type="OrthoDB" id="67965at2759"/>
<dbReference type="InterPro" id="IPR002108">
    <property type="entry name" value="ADF-H"/>
</dbReference>
<dbReference type="InterPro" id="IPR029006">
    <property type="entry name" value="ADF-H/Gelsolin-like_dom_sf"/>
</dbReference>
<dbReference type="SUPFAM" id="SSF50729">
    <property type="entry name" value="PH domain-like"/>
    <property type="match status" value="1"/>
</dbReference>
<evidence type="ECO:0000313" key="5">
    <source>
        <dbReference type="Proteomes" id="UP000076154"/>
    </source>
</evidence>
<dbReference type="Proteomes" id="UP000076154">
    <property type="component" value="Unassembled WGS sequence"/>
</dbReference>
<dbReference type="PROSITE" id="PS51263">
    <property type="entry name" value="ADF_H"/>
    <property type="match status" value="1"/>
</dbReference>
<dbReference type="CDD" id="cd00821">
    <property type="entry name" value="PH"/>
    <property type="match status" value="1"/>
</dbReference>
<feature type="compositionally biased region" description="Polar residues" evidence="2">
    <location>
        <begin position="182"/>
        <end position="193"/>
    </location>
</feature>
<organism evidence="4 5">
    <name type="scientific">Hypsizygus marmoreus</name>
    <name type="common">White beech mushroom</name>
    <name type="synonym">Agaricus marmoreus</name>
    <dbReference type="NCBI Taxonomy" id="39966"/>
    <lineage>
        <taxon>Eukaryota</taxon>
        <taxon>Fungi</taxon>
        <taxon>Dikarya</taxon>
        <taxon>Basidiomycota</taxon>
        <taxon>Agaricomycotina</taxon>
        <taxon>Agaricomycetes</taxon>
        <taxon>Agaricomycetidae</taxon>
        <taxon>Agaricales</taxon>
        <taxon>Tricholomatineae</taxon>
        <taxon>Lyophyllaceae</taxon>
        <taxon>Hypsizygus</taxon>
    </lineage>
</organism>
<dbReference type="EMBL" id="LUEZ02000056">
    <property type="protein sequence ID" value="RDB20919.1"/>
    <property type="molecule type" value="Genomic_DNA"/>
</dbReference>
<dbReference type="InParanoid" id="A0A369JFJ4"/>
<keyword evidence="1" id="KW-0175">Coiled coil</keyword>
<reference evidence="4" key="1">
    <citation type="submission" date="2018-04" db="EMBL/GenBank/DDBJ databases">
        <title>Whole genome sequencing of Hypsizygus marmoreus.</title>
        <authorList>
            <person name="Choi I.-G."/>
            <person name="Min B."/>
            <person name="Kim J.-G."/>
            <person name="Kim S."/>
            <person name="Oh Y.-L."/>
            <person name="Kong W.-S."/>
            <person name="Park H."/>
            <person name="Jeong J."/>
            <person name="Song E.-S."/>
        </authorList>
    </citation>
    <scope>NUCLEOTIDE SEQUENCE [LARGE SCALE GENOMIC DNA]</scope>
    <source>
        <strain evidence="4">51987-8</strain>
    </source>
</reference>
<dbReference type="Gene3D" id="3.40.20.10">
    <property type="entry name" value="Severin"/>
    <property type="match status" value="1"/>
</dbReference>
<comment type="caution">
    <text evidence="4">The sequence shown here is derived from an EMBL/GenBank/DDBJ whole genome shotgun (WGS) entry which is preliminary data.</text>
</comment>
<dbReference type="STRING" id="39966.A0A369JFJ4"/>
<evidence type="ECO:0000256" key="1">
    <source>
        <dbReference type="SAM" id="Coils"/>
    </source>
</evidence>
<feature type="compositionally biased region" description="Polar residues" evidence="2">
    <location>
        <begin position="139"/>
        <end position="161"/>
    </location>
</feature>
<feature type="coiled-coil region" evidence="1">
    <location>
        <begin position="352"/>
        <end position="486"/>
    </location>
</feature>
<dbReference type="Pfam" id="PF00241">
    <property type="entry name" value="Cofilin_ADF"/>
    <property type="match status" value="1"/>
</dbReference>
<proteinExistence type="predicted"/>
<evidence type="ECO:0000256" key="2">
    <source>
        <dbReference type="SAM" id="MobiDB-lite"/>
    </source>
</evidence>
<dbReference type="AlphaFoldDB" id="A0A369JFJ4"/>
<sequence>MALNLSDPGAIVSAYESIIQVANSYNWLLLSYSKFDEIALYNRGTGGLAELKRSIQDLEQVYIAFYREEVDVEPGFLLINYIPASLPAVKRARALVHSRRVGTVLKKHQTTLTVDDLAKLTPDYIHRALAFEDLDEPDTPTSTSTMGRTSSQPLNPRNNKTLPPIQPLRRPQPDSAYALPPHNNTITNKSTHSQPFAFEPVRRAFSETQNAPTSTSFPIEAPLIAKSSSMFTAFMRRKKKHSDSFDSAESGGLGQGGGGPPTPPKDKGKFTVQQPVQYYQSSYALSPSAPHPHFQRSRTGSFSEFAVISHDHAHDDEEYVDLGRGRGRTQPAPVQTLSMSLPLKGKWAPEVVDMAERLRRRHEALKRQAEEEAAAIEEEKARKAEMRARKAALAREDAEEEARKRREREEEMRRVAIEKRRLERLEKEEEERKRLEIEERRRIDRERRMEEHRRLEAWRREQERTKKEAERKAEEARRREEVERTKKIQLAEAKVKKNHSVDGLVSGWVTMQTSDSLFWKRRFYKFIGSTVYFYRSPKDTQTFLDKAELRGRVRGLREWNEGYEDLEAIAHSFAVEFKDDRRSWSMFADTEEEKYKLLGLLHHAAGL</sequence>
<feature type="domain" description="ADF-H" evidence="3">
    <location>
        <begin position="2"/>
        <end position="130"/>
    </location>
</feature>
<protein>
    <recommendedName>
        <fullName evidence="3">ADF-H domain-containing protein</fullName>
    </recommendedName>
</protein>
<dbReference type="InterPro" id="IPR011993">
    <property type="entry name" value="PH-like_dom_sf"/>
</dbReference>